<evidence type="ECO:0000313" key="3">
    <source>
        <dbReference type="Proteomes" id="UP000242432"/>
    </source>
</evidence>
<keyword evidence="1" id="KW-1133">Transmembrane helix</keyword>
<dbReference type="InterPro" id="IPR025982">
    <property type="entry name" value="SieB"/>
</dbReference>
<keyword evidence="3" id="KW-1185">Reference proteome</keyword>
<sequence length="220" mass="25225">MKHENSISALKITNTIMMWLFCLTVMMLVMPWEIISTEFASHIETNKIVLYFALIIEVSNFISQGLLTIINSVLSKKARRKLQDKIMQAVEDLDFAERALLREYVLQRKSVLSLPVNEPTVRNLIDDGVLRIVNVNDSENYRADIIIAKEARPYITYKAIGLTLGKMTEEQVTQIMNSRPEYAKQKYNHQNKIFIGSNAVRNVNATTMREIESKNEDVAA</sequence>
<evidence type="ECO:0000256" key="1">
    <source>
        <dbReference type="SAM" id="Phobius"/>
    </source>
</evidence>
<organism evidence="2 3">
    <name type="scientific">Succinivibrio dextrinosolvens DSM 3072</name>
    <dbReference type="NCBI Taxonomy" id="1123324"/>
    <lineage>
        <taxon>Bacteria</taxon>
        <taxon>Pseudomonadati</taxon>
        <taxon>Pseudomonadota</taxon>
        <taxon>Gammaproteobacteria</taxon>
        <taxon>Aeromonadales</taxon>
        <taxon>Succinivibrionaceae</taxon>
        <taxon>Succinivibrio</taxon>
    </lineage>
</organism>
<dbReference type="RefSeq" id="WP_078929513.1">
    <property type="nucleotide sequence ID" value="NZ_FUXX01000060.1"/>
</dbReference>
<gene>
    <name evidence="2" type="ORF">SAMN02745213_02218</name>
</gene>
<feature type="transmembrane region" description="Helical" evidence="1">
    <location>
        <begin position="12"/>
        <end position="30"/>
    </location>
</feature>
<protein>
    <submittedName>
        <fullName evidence="2">Superinfection exclusion protein B</fullName>
    </submittedName>
</protein>
<keyword evidence="1" id="KW-0472">Membrane</keyword>
<proteinExistence type="predicted"/>
<dbReference type="Proteomes" id="UP000242432">
    <property type="component" value="Unassembled WGS sequence"/>
</dbReference>
<accession>A0A1T4VWX1</accession>
<dbReference type="EMBL" id="FUXX01000060">
    <property type="protein sequence ID" value="SKA69496.1"/>
    <property type="molecule type" value="Genomic_DNA"/>
</dbReference>
<reference evidence="3" key="1">
    <citation type="submission" date="2017-02" db="EMBL/GenBank/DDBJ databases">
        <authorList>
            <person name="Varghese N."/>
            <person name="Submissions S."/>
        </authorList>
    </citation>
    <scope>NUCLEOTIDE SEQUENCE [LARGE SCALE GENOMIC DNA]</scope>
    <source>
        <strain evidence="3">DSM 3072</strain>
    </source>
</reference>
<name>A0A1T4VWX1_9GAMM</name>
<dbReference type="AlphaFoldDB" id="A0A1T4VWX1"/>
<keyword evidence="1" id="KW-0812">Transmembrane</keyword>
<feature type="transmembrane region" description="Helical" evidence="1">
    <location>
        <begin position="50"/>
        <end position="74"/>
    </location>
</feature>
<dbReference type="Pfam" id="PF14163">
    <property type="entry name" value="SieB"/>
    <property type="match status" value="1"/>
</dbReference>
<evidence type="ECO:0000313" key="2">
    <source>
        <dbReference type="EMBL" id="SKA69496.1"/>
    </source>
</evidence>